<proteinExistence type="predicted"/>
<evidence type="ECO:0000256" key="1">
    <source>
        <dbReference type="SAM" id="Phobius"/>
    </source>
</evidence>
<keyword evidence="1" id="KW-1133">Transmembrane helix</keyword>
<organism evidence="2 3">
    <name type="scientific">Treponema lecithinolyticum ATCC 700332</name>
    <dbReference type="NCBI Taxonomy" id="1321815"/>
    <lineage>
        <taxon>Bacteria</taxon>
        <taxon>Pseudomonadati</taxon>
        <taxon>Spirochaetota</taxon>
        <taxon>Spirochaetia</taxon>
        <taxon>Spirochaetales</taxon>
        <taxon>Treponemataceae</taxon>
        <taxon>Treponema</taxon>
    </lineage>
</organism>
<protein>
    <submittedName>
        <fullName evidence="2">Uncharacterized protein</fullName>
    </submittedName>
</protein>
<keyword evidence="1" id="KW-0812">Transmembrane</keyword>
<feature type="transmembrane region" description="Helical" evidence="1">
    <location>
        <begin position="21"/>
        <end position="46"/>
    </location>
</feature>
<feature type="transmembrane region" description="Helical" evidence="1">
    <location>
        <begin position="52"/>
        <end position="81"/>
    </location>
</feature>
<keyword evidence="1" id="KW-0472">Membrane</keyword>
<dbReference type="Proteomes" id="UP000016649">
    <property type="component" value="Unassembled WGS sequence"/>
</dbReference>
<evidence type="ECO:0000313" key="2">
    <source>
        <dbReference type="EMBL" id="ERJ92075.1"/>
    </source>
</evidence>
<reference evidence="2 3" key="1">
    <citation type="submission" date="2013-08" db="EMBL/GenBank/DDBJ databases">
        <authorList>
            <person name="Weinstock G."/>
            <person name="Sodergren E."/>
            <person name="Wylie T."/>
            <person name="Fulton L."/>
            <person name="Fulton R."/>
            <person name="Fronick C."/>
            <person name="O'Laughlin M."/>
            <person name="Godfrey J."/>
            <person name="Miner T."/>
            <person name="Herter B."/>
            <person name="Appelbaum E."/>
            <person name="Cordes M."/>
            <person name="Lek S."/>
            <person name="Wollam A."/>
            <person name="Pepin K.H."/>
            <person name="Palsikar V.B."/>
            <person name="Mitreva M."/>
            <person name="Wilson R.K."/>
        </authorList>
    </citation>
    <scope>NUCLEOTIDE SEQUENCE [LARGE SCALE GENOMIC DNA]</scope>
    <source>
        <strain evidence="2 3">ATCC 700332</strain>
    </source>
</reference>
<comment type="caution">
    <text evidence="2">The sequence shown here is derived from an EMBL/GenBank/DDBJ whole genome shotgun (WGS) entry which is preliminary data.</text>
</comment>
<name>A0ABN0NXF7_TRELE</name>
<gene>
    <name evidence="2" type="ORF">HMPREF9193_01736</name>
</gene>
<accession>A0ABN0NXF7</accession>
<keyword evidence="3" id="KW-1185">Reference proteome</keyword>
<evidence type="ECO:0000313" key="3">
    <source>
        <dbReference type="Proteomes" id="UP000016649"/>
    </source>
</evidence>
<sequence>MYAYFFLTIKRKYGTLIAVTVLYGGIRMVALIVGLLFIAFTVFAALPSGLGWAAHIVLFLKGFLPFFTAFTGLIALFIGIADIKDKNEAKKEEAASKLQEDKAGR</sequence>
<dbReference type="EMBL" id="AWVH01000039">
    <property type="protein sequence ID" value="ERJ92075.1"/>
    <property type="molecule type" value="Genomic_DNA"/>
</dbReference>